<name>A0A516ITA9_9SPHN</name>
<dbReference type="GO" id="GO:0032259">
    <property type="term" value="P:methylation"/>
    <property type="evidence" value="ECO:0007669"/>
    <property type="project" value="UniProtKB-KW"/>
</dbReference>
<dbReference type="PANTHER" id="PTHR13090:SF1">
    <property type="entry name" value="ARGININE-HYDROXYLASE NDUFAF5, MITOCHONDRIAL"/>
    <property type="match status" value="1"/>
</dbReference>
<dbReference type="InterPro" id="IPR029063">
    <property type="entry name" value="SAM-dependent_MTases_sf"/>
</dbReference>
<keyword evidence="2 3" id="KW-0808">Transferase</keyword>
<dbReference type="Proteomes" id="UP000321857">
    <property type="component" value="Chromosome"/>
</dbReference>
<dbReference type="EMBL" id="CP041659">
    <property type="protein sequence ID" value="QDP20126.1"/>
    <property type="molecule type" value="Genomic_DNA"/>
</dbReference>
<dbReference type="KEGG" id="sxa:FMM02_09290"/>
<organism evidence="3 4">
    <name type="scientific">Sphingomonas xanthus</name>
    <dbReference type="NCBI Taxonomy" id="2594473"/>
    <lineage>
        <taxon>Bacteria</taxon>
        <taxon>Pseudomonadati</taxon>
        <taxon>Pseudomonadota</taxon>
        <taxon>Alphaproteobacteria</taxon>
        <taxon>Sphingomonadales</taxon>
        <taxon>Sphingomonadaceae</taxon>
        <taxon>Sphingomonas</taxon>
    </lineage>
</organism>
<dbReference type="OrthoDB" id="9793723at2"/>
<gene>
    <name evidence="3" type="ORF">FMM02_09290</name>
</gene>
<keyword evidence="1 3" id="KW-0489">Methyltransferase</keyword>
<dbReference type="AlphaFoldDB" id="A0A516ITA9"/>
<sequence length="371" mass="39255">MYKSQLRPTSSPSQRISAGFLTHQLARTNHPCPTNQFGLARTGALERSAAGLGGATAGQDIVHIGEAGAARRQSEVKNDLACTGKAACGPLLHRPPCYAARSAAQAATVTKELFDRRLRQLRRDRAARQGPALFLQERAFAECLDRLRDVARNFDQALLLGCPAPDWRDRLGAVAARVTVADPGPAFAARAGGTIVEEDRTDFGEGRFDLIVAVGTLDTVNNLPAALMLLGRALKPGGLLIGAMAGGDSLPALRAALIESGRADGRIVARTHPRINAAQLAGLLTAAGLSLPVVDIDRVSIRYATLDALAHDLRAMGATSVLHEPRHSLTKSTWKFAADAFAAMRGSGKTSEQVEILHFLGWAEQSTLAAG</sequence>
<dbReference type="Pfam" id="PF13489">
    <property type="entry name" value="Methyltransf_23"/>
    <property type="match status" value="1"/>
</dbReference>
<evidence type="ECO:0000256" key="2">
    <source>
        <dbReference type="ARBA" id="ARBA00022679"/>
    </source>
</evidence>
<dbReference type="GO" id="GO:0008168">
    <property type="term" value="F:methyltransferase activity"/>
    <property type="evidence" value="ECO:0007669"/>
    <property type="project" value="UniProtKB-KW"/>
</dbReference>
<dbReference type="InterPro" id="IPR050602">
    <property type="entry name" value="Malonyl-ACP_OMT"/>
</dbReference>
<proteinExistence type="predicted"/>
<dbReference type="Gene3D" id="3.40.50.150">
    <property type="entry name" value="Vaccinia Virus protein VP39"/>
    <property type="match status" value="1"/>
</dbReference>
<dbReference type="PANTHER" id="PTHR13090">
    <property type="entry name" value="ARGININE-HYDROXYLASE NDUFAF5, MITOCHONDRIAL"/>
    <property type="match status" value="1"/>
</dbReference>
<reference evidence="3 4" key="1">
    <citation type="submission" date="2019-07" db="EMBL/GenBank/DDBJ databases">
        <title>Sphingomonas AE3 Genome sequencing and assembly.</title>
        <authorList>
            <person name="Kim H."/>
        </authorList>
    </citation>
    <scope>NUCLEOTIDE SEQUENCE [LARGE SCALE GENOMIC DNA]</scope>
    <source>
        <strain evidence="3 4">AE3</strain>
    </source>
</reference>
<evidence type="ECO:0000313" key="3">
    <source>
        <dbReference type="EMBL" id="QDP20126.1"/>
    </source>
</evidence>
<keyword evidence="4" id="KW-1185">Reference proteome</keyword>
<accession>A0A516ITA9</accession>
<evidence type="ECO:0000256" key="1">
    <source>
        <dbReference type="ARBA" id="ARBA00022603"/>
    </source>
</evidence>
<protein>
    <submittedName>
        <fullName evidence="3">Methyltransferase domain-containing protein</fullName>
    </submittedName>
</protein>
<dbReference type="SUPFAM" id="SSF53335">
    <property type="entry name" value="S-adenosyl-L-methionine-dependent methyltransferases"/>
    <property type="match status" value="1"/>
</dbReference>
<evidence type="ECO:0000313" key="4">
    <source>
        <dbReference type="Proteomes" id="UP000321857"/>
    </source>
</evidence>